<accession>A0ABT9HVN1</accession>
<dbReference type="EMBL" id="JAPJDZ010000003">
    <property type="protein sequence ID" value="MDP5134746.1"/>
    <property type="molecule type" value="Genomic_DNA"/>
</dbReference>
<reference evidence="2 3" key="1">
    <citation type="submission" date="2022-11" db="EMBL/GenBank/DDBJ databases">
        <title>Viruses from the air-sea interface of a natural surface slick.</title>
        <authorList>
            <person name="Rahlff J."/>
            <person name="Holmfeldt K."/>
        </authorList>
    </citation>
    <scope>NUCLEOTIDE SEQUENCE [LARGE SCALE GENOMIC DNA]</scope>
    <source>
        <strain evidence="2 3">SMS4</strain>
    </source>
</reference>
<keyword evidence="3" id="KW-1185">Reference proteome</keyword>
<keyword evidence="2" id="KW-0223">Dioxygenase</keyword>
<gene>
    <name evidence="2" type="ORF">ORJ04_02145</name>
</gene>
<dbReference type="Gene3D" id="2.60.120.620">
    <property type="entry name" value="q2cbj1_9rhob like domain"/>
    <property type="match status" value="1"/>
</dbReference>
<evidence type="ECO:0000256" key="1">
    <source>
        <dbReference type="ARBA" id="ARBA00001954"/>
    </source>
</evidence>
<name>A0ABT9HVN1_9GAMM</name>
<dbReference type="Pfam" id="PF05721">
    <property type="entry name" value="PhyH"/>
    <property type="match status" value="1"/>
</dbReference>
<dbReference type="Proteomes" id="UP001231109">
    <property type="component" value="Unassembled WGS sequence"/>
</dbReference>
<proteinExistence type="predicted"/>
<dbReference type="InterPro" id="IPR008775">
    <property type="entry name" value="Phytyl_CoA_dOase-like"/>
</dbReference>
<organism evidence="2 3">
    <name type="scientific">Rheinheimera baltica</name>
    <dbReference type="NCBI Taxonomy" id="67576"/>
    <lineage>
        <taxon>Bacteria</taxon>
        <taxon>Pseudomonadati</taxon>
        <taxon>Pseudomonadota</taxon>
        <taxon>Gammaproteobacteria</taxon>
        <taxon>Chromatiales</taxon>
        <taxon>Chromatiaceae</taxon>
        <taxon>Rheinheimera</taxon>
    </lineage>
</organism>
<dbReference type="PANTHER" id="PTHR20883:SF48">
    <property type="entry name" value="ECTOINE DIOXYGENASE"/>
    <property type="match status" value="1"/>
</dbReference>
<keyword evidence="2" id="KW-0560">Oxidoreductase</keyword>
<dbReference type="RefSeq" id="WP_305973472.1">
    <property type="nucleotide sequence ID" value="NZ_JAPJDZ010000003.1"/>
</dbReference>
<comment type="caution">
    <text evidence="2">The sequence shown here is derived from an EMBL/GenBank/DDBJ whole genome shotgun (WGS) entry which is preliminary data.</text>
</comment>
<comment type="cofactor">
    <cofactor evidence="1">
        <name>Fe(2+)</name>
        <dbReference type="ChEBI" id="CHEBI:29033"/>
    </cofactor>
</comment>
<dbReference type="PANTHER" id="PTHR20883">
    <property type="entry name" value="PHYTANOYL-COA DIOXYGENASE DOMAIN CONTAINING 1"/>
    <property type="match status" value="1"/>
</dbReference>
<evidence type="ECO:0000313" key="3">
    <source>
        <dbReference type="Proteomes" id="UP001231109"/>
    </source>
</evidence>
<sequence length="260" mass="29242">MMDVDLIVKEVRENGFTVVKNAFSREKIDQINECIEKLSAKSLEGVILEKDGKSVRAIHGLHLNDPFFKKLFCDKTLLDITQTFLNSGCYVHQSKLNFKKAMTGNAWPWHQDFIFWKNGDGIELPKLLNVAILLSDVEMLHGPLCFIPKSHNFGNLCELHINNGSWESDLSNNLSYQIKGDVLKPFIKKNGVSFITGSAGDVVLFDSLVAHSSAGNLSPFDRPILIITYNSVFNFPQRTEGKCRPEFLCAHDTRPLKALS</sequence>
<dbReference type="GO" id="GO:0051213">
    <property type="term" value="F:dioxygenase activity"/>
    <property type="evidence" value="ECO:0007669"/>
    <property type="project" value="UniProtKB-KW"/>
</dbReference>
<protein>
    <submittedName>
        <fullName evidence="2">Phytanoyl-CoA dioxygenase family protein</fullName>
    </submittedName>
</protein>
<dbReference type="SUPFAM" id="SSF51197">
    <property type="entry name" value="Clavaminate synthase-like"/>
    <property type="match status" value="1"/>
</dbReference>
<evidence type="ECO:0000313" key="2">
    <source>
        <dbReference type="EMBL" id="MDP5134746.1"/>
    </source>
</evidence>